<dbReference type="SUPFAM" id="SSF51695">
    <property type="entry name" value="PLC-like phosphodiesterases"/>
    <property type="match status" value="1"/>
</dbReference>
<dbReference type="Proteomes" id="UP000018890">
    <property type="component" value="Unassembled WGS sequence"/>
</dbReference>
<dbReference type="InterPro" id="IPR030395">
    <property type="entry name" value="GP_PDE_dom"/>
</dbReference>
<comment type="caution">
    <text evidence="2">The sequence shown here is derived from an EMBL/GenBank/DDBJ whole genome shotgun (WGS) entry which is preliminary data.</text>
</comment>
<organism evidence="2 3">
    <name type="scientific">Halalkalibacter wakoensis JCM 9140</name>
    <dbReference type="NCBI Taxonomy" id="1236970"/>
    <lineage>
        <taxon>Bacteria</taxon>
        <taxon>Bacillati</taxon>
        <taxon>Bacillota</taxon>
        <taxon>Bacilli</taxon>
        <taxon>Bacillales</taxon>
        <taxon>Bacillaceae</taxon>
        <taxon>Halalkalibacter</taxon>
    </lineage>
</organism>
<sequence length="243" mass="27605">MNQTKIFAHRGFSSNYPENTMVAFQAAEQSQADGIEFDVQLSLDDVPVVIHDATLDRTTNGTGFVQSYPVHKIKKLDAGSWFHEKFEGESVPTLEEVLVWAKGNQLILNIELKGQLSDRDKAITVIYPMIKEHDLEDRVILSSFDHTVVAQCEQFAPMLETAVIVLSALYQPESYLRTVQTLGYHFYYPTLLDKEVESLIKKGIRLRPYTVNDEKQIKRFIELGCDGIITDDPQKAVALRNQL</sequence>
<evidence type="ECO:0000313" key="2">
    <source>
        <dbReference type="EMBL" id="GAE25765.1"/>
    </source>
</evidence>
<dbReference type="InterPro" id="IPR017946">
    <property type="entry name" value="PLC-like_Pdiesterase_TIM-brl"/>
</dbReference>
<evidence type="ECO:0000259" key="1">
    <source>
        <dbReference type="PROSITE" id="PS51704"/>
    </source>
</evidence>
<proteinExistence type="predicted"/>
<gene>
    <name evidence="2" type="ORF">JCM9140_1775</name>
</gene>
<dbReference type="GO" id="GO:0008081">
    <property type="term" value="F:phosphoric diester hydrolase activity"/>
    <property type="evidence" value="ECO:0007669"/>
    <property type="project" value="InterPro"/>
</dbReference>
<dbReference type="EMBL" id="BAUT01000013">
    <property type="protein sequence ID" value="GAE25765.1"/>
    <property type="molecule type" value="Genomic_DNA"/>
</dbReference>
<dbReference type="PANTHER" id="PTHR46211:SF1">
    <property type="entry name" value="GLYCEROPHOSPHODIESTER PHOSPHODIESTERASE, CYTOPLASMIC"/>
    <property type="match status" value="1"/>
</dbReference>
<protein>
    <submittedName>
        <fullName evidence="2">Glycerophosphoryl diester phosphodiesterase</fullName>
    </submittedName>
</protein>
<evidence type="ECO:0000313" key="3">
    <source>
        <dbReference type="Proteomes" id="UP000018890"/>
    </source>
</evidence>
<dbReference type="CDD" id="cd08563">
    <property type="entry name" value="GDPD_TtGDE_like"/>
    <property type="match status" value="1"/>
</dbReference>
<feature type="domain" description="GP-PDE" evidence="1">
    <location>
        <begin position="4"/>
        <end position="240"/>
    </location>
</feature>
<dbReference type="RefSeq" id="WP_034744655.1">
    <property type="nucleotide sequence ID" value="NZ_BAUT01000013.1"/>
</dbReference>
<name>W4Q1D2_9BACI</name>
<dbReference type="Gene3D" id="3.20.20.190">
    <property type="entry name" value="Phosphatidylinositol (PI) phosphodiesterase"/>
    <property type="match status" value="1"/>
</dbReference>
<dbReference type="Pfam" id="PF03009">
    <property type="entry name" value="GDPD"/>
    <property type="match status" value="1"/>
</dbReference>
<dbReference type="AlphaFoldDB" id="W4Q1D2"/>
<dbReference type="PANTHER" id="PTHR46211">
    <property type="entry name" value="GLYCEROPHOSPHORYL DIESTER PHOSPHODIESTERASE"/>
    <property type="match status" value="1"/>
</dbReference>
<dbReference type="PROSITE" id="PS51704">
    <property type="entry name" value="GP_PDE"/>
    <property type="match status" value="1"/>
</dbReference>
<reference evidence="2" key="1">
    <citation type="journal article" date="2014" name="Genome Announc.">
        <title>Draft Genome Sequences of Three Alkaliphilic Bacillus Strains, Bacillus wakoensis JCM 9140T, Bacillus akibai JCM 9157T, and Bacillus hemicellulosilyticus JCM 9152T.</title>
        <authorList>
            <person name="Yuki M."/>
            <person name="Oshima K."/>
            <person name="Suda W."/>
            <person name="Oshida Y."/>
            <person name="Kitamura K."/>
            <person name="Iida T."/>
            <person name="Hattori M."/>
            <person name="Ohkuma M."/>
        </authorList>
    </citation>
    <scope>NUCLEOTIDE SEQUENCE [LARGE SCALE GENOMIC DNA]</scope>
    <source>
        <strain evidence="2">JCM 9140</strain>
    </source>
</reference>
<dbReference type="GO" id="GO:0006629">
    <property type="term" value="P:lipid metabolic process"/>
    <property type="evidence" value="ECO:0007669"/>
    <property type="project" value="InterPro"/>
</dbReference>
<keyword evidence="3" id="KW-1185">Reference proteome</keyword>
<dbReference type="STRING" id="1236970.JCM9140_1775"/>
<accession>W4Q1D2</accession>